<keyword evidence="1" id="KW-0175">Coiled coil</keyword>
<feature type="coiled-coil region" evidence="1">
    <location>
        <begin position="582"/>
        <end position="620"/>
    </location>
</feature>
<feature type="coiled-coil region" evidence="1">
    <location>
        <begin position="137"/>
        <end position="220"/>
    </location>
</feature>
<feature type="coiled-coil region" evidence="1">
    <location>
        <begin position="650"/>
        <end position="691"/>
    </location>
</feature>
<dbReference type="Proteomes" id="UP000019804">
    <property type="component" value="Unassembled WGS sequence"/>
</dbReference>
<dbReference type="AlphaFoldDB" id="A0A017STR0"/>
<feature type="region of interest" description="Disordered" evidence="2">
    <location>
        <begin position="521"/>
        <end position="556"/>
    </location>
</feature>
<feature type="region of interest" description="Disordered" evidence="2">
    <location>
        <begin position="1"/>
        <end position="113"/>
    </location>
</feature>
<proteinExistence type="predicted"/>
<evidence type="ECO:0000256" key="2">
    <source>
        <dbReference type="SAM" id="MobiDB-lite"/>
    </source>
</evidence>
<dbReference type="RefSeq" id="XP_040643363.1">
    <property type="nucleotide sequence ID" value="XM_040779546.1"/>
</dbReference>
<name>A0A017STR0_ASPRC</name>
<feature type="compositionally biased region" description="Polar residues" evidence="2">
    <location>
        <begin position="524"/>
        <end position="535"/>
    </location>
</feature>
<organism evidence="3 4">
    <name type="scientific">Aspergillus ruber (strain CBS 135680)</name>
    <dbReference type="NCBI Taxonomy" id="1388766"/>
    <lineage>
        <taxon>Eukaryota</taxon>
        <taxon>Fungi</taxon>
        <taxon>Dikarya</taxon>
        <taxon>Ascomycota</taxon>
        <taxon>Pezizomycotina</taxon>
        <taxon>Eurotiomycetes</taxon>
        <taxon>Eurotiomycetidae</taxon>
        <taxon>Eurotiales</taxon>
        <taxon>Aspergillaceae</taxon>
        <taxon>Aspergillus</taxon>
        <taxon>Aspergillus subgen. Aspergillus</taxon>
    </lineage>
</organism>
<feature type="region of interest" description="Disordered" evidence="2">
    <location>
        <begin position="754"/>
        <end position="793"/>
    </location>
</feature>
<keyword evidence="4" id="KW-1185">Reference proteome</keyword>
<feature type="compositionally biased region" description="Basic and acidic residues" evidence="2">
    <location>
        <begin position="536"/>
        <end position="556"/>
    </location>
</feature>
<dbReference type="GeneID" id="63694670"/>
<dbReference type="EMBL" id="KK088411">
    <property type="protein sequence ID" value="EYE99675.1"/>
    <property type="molecule type" value="Genomic_DNA"/>
</dbReference>
<reference evidence="4" key="1">
    <citation type="journal article" date="2014" name="Nat. Commun.">
        <title>Genomic adaptations of the halophilic Dead Sea filamentous fungus Eurotium rubrum.</title>
        <authorList>
            <person name="Kis-Papo T."/>
            <person name="Weig A.R."/>
            <person name="Riley R."/>
            <person name="Persoh D."/>
            <person name="Salamov A."/>
            <person name="Sun H."/>
            <person name="Lipzen A."/>
            <person name="Wasser S.P."/>
            <person name="Rambold G."/>
            <person name="Grigoriev I.V."/>
            <person name="Nevo E."/>
        </authorList>
    </citation>
    <scope>NUCLEOTIDE SEQUENCE [LARGE SCALE GENOMIC DNA]</scope>
    <source>
        <strain evidence="4">CBS 135680</strain>
    </source>
</reference>
<dbReference type="HOGENOM" id="CLU_369643_0_0_1"/>
<evidence type="ECO:0000313" key="4">
    <source>
        <dbReference type="Proteomes" id="UP000019804"/>
    </source>
</evidence>
<protein>
    <submittedName>
        <fullName evidence="3">Uncharacterized protein</fullName>
    </submittedName>
</protein>
<feature type="compositionally biased region" description="Polar residues" evidence="2">
    <location>
        <begin position="50"/>
        <end position="59"/>
    </location>
</feature>
<evidence type="ECO:0000313" key="3">
    <source>
        <dbReference type="EMBL" id="EYE99675.1"/>
    </source>
</evidence>
<evidence type="ECO:0000256" key="1">
    <source>
        <dbReference type="SAM" id="Coils"/>
    </source>
</evidence>
<gene>
    <name evidence="3" type="ORF">EURHEDRAFT_382738</name>
</gene>
<dbReference type="STRING" id="1388766.A0A017STR0"/>
<sequence>MGTTATTARAMELRRSPRKRRISSISNAGATESPALRTRSRSRSGKRANVSKSASTITPESRKKVRFSDSGPSTGLTPAMMRTSFDGGGTGSAPGTPSRRRRSTPVSRKDTQRVVQFTPLRQALDSRVQRRIGRMGLSNEINHIEREKRDAASYEKKLRFLLQERELLRQELETAKNSGASDGDQSPAQEELSLEASKNIEDLEAETSRLRQKISFSSAQDTNAQSELTNGDTIILDDTGMDGDTVFLSDSPDIRGVEYQPTIPDGFSLLENTAPGVDSSIQAQLPDYHQEAELRRLKLDLEAARKEKKNLFDAWHANVTSLDDTASANNLRQSSPPPDFFDRIVPTLTSALARASDATSSLESAKQELSTFGFSGSSTGEILSEMSSRFHTARSELERAVPGETGLHDGKSTLGALVKRVESLVKDLSNERADHDGALGREQALRGQFNELSVRYETATKKAQDLEISAKDMLHMRMRMREMEQEGEKKDFGIQRLNAALEQYREDVKNLEALVSSLEEENTASKNQHIQQASKLESKLSGEEKARRAAESKVERRDTYIRELSQTIEHNRIRTCDLMASIESLTKERQSASDEITILKRESARQLQNHRQEIERLEKGHQSVITGLEQKTAEQRQHHEQEIGTMNVRISGLNTALEEAQAEAEKLGHSNAVLEEQLQLEVEERDNLINRWVADQERSFAMMKETANAERRKAKVRSSKYELLKTKELRSDSSVTGSEPITPVSMSRHVNIDIGRGKHRRPMDSGVGILTDDLDDEPSGFNSDILPSDPAYL</sequence>
<accession>A0A017STR0</accession>
<dbReference type="OrthoDB" id="3532430at2759"/>